<keyword evidence="1" id="KW-0812">Transmembrane</keyword>
<dbReference type="AlphaFoldDB" id="A0AAJ1EVH7"/>
<comment type="caution">
    <text evidence="2">The sequence shown here is derived from an EMBL/GenBank/DDBJ whole genome shotgun (WGS) entry which is preliminary data.</text>
</comment>
<name>A0AAJ1EVH7_MEDGN</name>
<gene>
    <name evidence="2" type="ORF">LIQ08_14475</name>
</gene>
<evidence type="ECO:0000313" key="2">
    <source>
        <dbReference type="EMBL" id="MCB5620346.1"/>
    </source>
</evidence>
<reference evidence="2" key="1">
    <citation type="submission" date="2021-10" db="EMBL/GenBank/DDBJ databases">
        <title>Collection of gut derived symbiotic bacterial strains cultured from healthy donors.</title>
        <authorList>
            <person name="Lin H."/>
            <person name="Littmann E."/>
            <person name="Claire K."/>
            <person name="Pamer E."/>
        </authorList>
    </citation>
    <scope>NUCLEOTIDE SEQUENCE</scope>
    <source>
        <strain evidence="2">MSK.23.18</strain>
    </source>
</reference>
<feature type="transmembrane region" description="Helical" evidence="1">
    <location>
        <begin position="217"/>
        <end position="237"/>
    </location>
</feature>
<dbReference type="Proteomes" id="UP001297370">
    <property type="component" value="Unassembled WGS sequence"/>
</dbReference>
<evidence type="ECO:0000256" key="1">
    <source>
        <dbReference type="SAM" id="Phobius"/>
    </source>
</evidence>
<sequence>MKYISMEFRRSLFSLNFWVGILGVSLAHFISIHKVVENVISVYNTYQCAVYFTPYIISLIFCVLPFGLSFCEDMENNFIQQIVLRKNLKMYVFSKVIIIYITSCLAMVLGTILFVFIINIKAPWICEIDKLDNDLLAKMFILKGYPMIYFVIKAFYSGIISSVISLVAAVLSLFWQNRMFVLSIPFIVYCILLYYVKDVFKLDIRELFNPVYGKNNMIISFLLSIGITILLGGYVYLKLWRQYNEKGI</sequence>
<protein>
    <submittedName>
        <fullName evidence="2">Uncharacterized protein</fullName>
    </submittedName>
</protein>
<dbReference type="EMBL" id="JAJBOM010000024">
    <property type="protein sequence ID" value="MCB5620346.1"/>
    <property type="molecule type" value="Genomic_DNA"/>
</dbReference>
<organism evidence="2 3">
    <name type="scientific">Mediterraneibacter gnavus</name>
    <name type="common">Ruminococcus gnavus</name>
    <dbReference type="NCBI Taxonomy" id="33038"/>
    <lineage>
        <taxon>Bacteria</taxon>
        <taxon>Bacillati</taxon>
        <taxon>Bacillota</taxon>
        <taxon>Clostridia</taxon>
        <taxon>Lachnospirales</taxon>
        <taxon>Lachnospiraceae</taxon>
        <taxon>Mediterraneibacter</taxon>
    </lineage>
</organism>
<feature type="transmembrane region" description="Helical" evidence="1">
    <location>
        <begin position="52"/>
        <end position="71"/>
    </location>
</feature>
<feature type="transmembrane region" description="Helical" evidence="1">
    <location>
        <begin position="12"/>
        <end position="32"/>
    </location>
</feature>
<feature type="transmembrane region" description="Helical" evidence="1">
    <location>
        <begin position="92"/>
        <end position="118"/>
    </location>
</feature>
<feature type="transmembrane region" description="Helical" evidence="1">
    <location>
        <begin position="147"/>
        <end position="173"/>
    </location>
</feature>
<accession>A0AAJ1EVH7</accession>
<keyword evidence="1" id="KW-0472">Membrane</keyword>
<dbReference type="RefSeq" id="WP_119981834.1">
    <property type="nucleotide sequence ID" value="NZ_BAABXJ010000001.1"/>
</dbReference>
<feature type="transmembrane region" description="Helical" evidence="1">
    <location>
        <begin position="180"/>
        <end position="197"/>
    </location>
</feature>
<proteinExistence type="predicted"/>
<evidence type="ECO:0000313" key="3">
    <source>
        <dbReference type="Proteomes" id="UP001297370"/>
    </source>
</evidence>
<keyword evidence="1" id="KW-1133">Transmembrane helix</keyword>